<keyword evidence="5 8" id="KW-0812">Transmembrane</keyword>
<dbReference type="RefSeq" id="WP_175327860.1">
    <property type="nucleotide sequence ID" value="NZ_BMOI01000015.1"/>
</dbReference>
<dbReference type="InterPro" id="IPR050297">
    <property type="entry name" value="LipidA_mod_glycosyltrf_83"/>
</dbReference>
<evidence type="ECO:0000256" key="4">
    <source>
        <dbReference type="ARBA" id="ARBA00022679"/>
    </source>
</evidence>
<feature type="transmembrane region" description="Helical" evidence="8">
    <location>
        <begin position="197"/>
        <end position="223"/>
    </location>
</feature>
<keyword evidence="3" id="KW-0328">Glycosyltransferase</keyword>
<dbReference type="PANTHER" id="PTHR33908">
    <property type="entry name" value="MANNOSYLTRANSFERASE YKCB-RELATED"/>
    <property type="match status" value="1"/>
</dbReference>
<keyword evidence="6 8" id="KW-1133">Transmembrane helix</keyword>
<feature type="transmembrane region" description="Helical" evidence="8">
    <location>
        <begin position="303"/>
        <end position="321"/>
    </location>
</feature>
<dbReference type="PANTHER" id="PTHR33908:SF3">
    <property type="entry name" value="UNDECAPRENYL PHOSPHATE-ALPHA-4-AMINO-4-DEOXY-L-ARABINOSE ARABINOSYL TRANSFERASE"/>
    <property type="match status" value="1"/>
</dbReference>
<evidence type="ECO:0000256" key="1">
    <source>
        <dbReference type="ARBA" id="ARBA00004651"/>
    </source>
</evidence>
<feature type="transmembrane region" description="Helical" evidence="8">
    <location>
        <begin position="235"/>
        <end position="257"/>
    </location>
</feature>
<evidence type="ECO:0000256" key="3">
    <source>
        <dbReference type="ARBA" id="ARBA00022676"/>
    </source>
</evidence>
<evidence type="ECO:0000313" key="9">
    <source>
        <dbReference type="EMBL" id="MBM7800944.1"/>
    </source>
</evidence>
<gene>
    <name evidence="9" type="ORF">JOE58_000195</name>
</gene>
<evidence type="ECO:0000256" key="8">
    <source>
        <dbReference type="SAM" id="Phobius"/>
    </source>
</evidence>
<keyword evidence="10" id="KW-1185">Reference proteome</keyword>
<proteinExistence type="predicted"/>
<evidence type="ECO:0000256" key="6">
    <source>
        <dbReference type="ARBA" id="ARBA00022989"/>
    </source>
</evidence>
<sequence>MDHDVPGTGVGRTRRGRAAQAVALAVVAGAGLFVAFWHLGAQTPHVDEFTYAGAGWQYVHGFLTANLQHPPTAKDLYGVAQLVFGEGVGSARVVAAAASFATGVVLYLWLRRPVGHWGALLAAGWWWTTPRSDSPTWGDVASGAAARIDRLALLEPVMVCFAVAAVAAAWRAVHGVGEGERPGSRWWGGPWRAAAGWWALSGALLALSATSKVSTAVVVLAIAALPALSGRWRTYATGGVVAALSFVVVAAAVYLPVGGLRAVRFMLAFQGAHDLRGHATVLLGQRVQHAPWWANGVRVVEGVGWPTVAVLVVGVVAALVVRPDRLVAVLGIALAALVVFYATTDVALPYYYDA</sequence>
<keyword evidence="4" id="KW-0808">Transferase</keyword>
<dbReference type="EMBL" id="JAFBCG010000001">
    <property type="protein sequence ID" value="MBM7800944.1"/>
    <property type="molecule type" value="Genomic_DNA"/>
</dbReference>
<evidence type="ECO:0000256" key="2">
    <source>
        <dbReference type="ARBA" id="ARBA00022475"/>
    </source>
</evidence>
<accession>A0ABS2RSN4</accession>
<evidence type="ECO:0008006" key="11">
    <source>
        <dbReference type="Google" id="ProtNLM"/>
    </source>
</evidence>
<organism evidence="9 10">
    <name type="scientific">Curtobacterium luteum</name>
    <dbReference type="NCBI Taxonomy" id="33881"/>
    <lineage>
        <taxon>Bacteria</taxon>
        <taxon>Bacillati</taxon>
        <taxon>Actinomycetota</taxon>
        <taxon>Actinomycetes</taxon>
        <taxon>Micrococcales</taxon>
        <taxon>Microbacteriaceae</taxon>
        <taxon>Curtobacterium</taxon>
    </lineage>
</organism>
<feature type="transmembrane region" description="Helical" evidence="8">
    <location>
        <begin position="157"/>
        <end position="177"/>
    </location>
</feature>
<keyword evidence="7 8" id="KW-0472">Membrane</keyword>
<evidence type="ECO:0000313" key="10">
    <source>
        <dbReference type="Proteomes" id="UP000746584"/>
    </source>
</evidence>
<name>A0ABS2RSN4_9MICO</name>
<evidence type="ECO:0000256" key="5">
    <source>
        <dbReference type="ARBA" id="ARBA00022692"/>
    </source>
</evidence>
<reference evidence="9 10" key="1">
    <citation type="submission" date="2021-01" db="EMBL/GenBank/DDBJ databases">
        <title>Sequencing the genomes of 1000 actinobacteria strains.</title>
        <authorList>
            <person name="Klenk H.-P."/>
        </authorList>
    </citation>
    <scope>NUCLEOTIDE SEQUENCE [LARGE SCALE GENOMIC DNA]</scope>
    <source>
        <strain evidence="9 10">DSM 20542</strain>
    </source>
</reference>
<keyword evidence="2" id="KW-1003">Cell membrane</keyword>
<protein>
    <recommendedName>
        <fullName evidence="11">Glycosyltransferase RgtA/B/C/D-like domain-containing protein</fullName>
    </recommendedName>
</protein>
<feature type="transmembrane region" description="Helical" evidence="8">
    <location>
        <begin position="328"/>
        <end position="352"/>
    </location>
</feature>
<feature type="transmembrane region" description="Helical" evidence="8">
    <location>
        <begin position="21"/>
        <end position="39"/>
    </location>
</feature>
<comment type="caution">
    <text evidence="9">The sequence shown here is derived from an EMBL/GenBank/DDBJ whole genome shotgun (WGS) entry which is preliminary data.</text>
</comment>
<feature type="transmembrane region" description="Helical" evidence="8">
    <location>
        <begin position="91"/>
        <end position="110"/>
    </location>
</feature>
<comment type="subcellular location">
    <subcellularLocation>
        <location evidence="1">Cell membrane</location>
        <topology evidence="1">Multi-pass membrane protein</topology>
    </subcellularLocation>
</comment>
<evidence type="ECO:0000256" key="7">
    <source>
        <dbReference type="ARBA" id="ARBA00023136"/>
    </source>
</evidence>
<dbReference type="Proteomes" id="UP000746584">
    <property type="component" value="Unassembled WGS sequence"/>
</dbReference>